<dbReference type="Gene3D" id="2.150.10.10">
    <property type="entry name" value="Serralysin-like metalloprotease, C-terminal"/>
    <property type="match status" value="1"/>
</dbReference>
<dbReference type="OrthoDB" id="1183114at2"/>
<dbReference type="Pfam" id="PF05658">
    <property type="entry name" value="YadA_head"/>
    <property type="match status" value="2"/>
</dbReference>
<sequence>MKQQLLFIITLFISAISIAQNGINYKAQITDNDGSLITNQSVIIQFTILKNGTINVYQESHNPTTDDNGIIRVLIGQGTYISGDAPEWNIASHSLNVKMDIGAGFVDLGTEPFGTVPYALHATNINGLEALDEGNGKGWRLIGHSADNYGNIGKNAVDLSRSSMASSLNGATGNNSFTVGQDTRASALGSIALGFNNEATGNSATAIGLGTKADAVGSVAVGTYNTGGGDSENLRDSNPIFQVGNGLSSSTRSNAFTILQDGTIGIGKHTDINGMLEIEGNSSSNSPQLSLVEDNSGYARIKFKNTNRNGEDYWDLAAFIGENTADDRLNLFNSDGGNIFTVSGDGKVGINDSNPSKSLDINGDLKVDEVQITTGAANGYILTSDSEGNATWQAPTGGGGGSSPWTVNGNDIYFNNNGNGLVGIGTNDPGRKLHVVGNSRFEGNIWANSTSEILPALRGISIDAPGITGTSTNGYGIEGYGGKGAYFVGYTGDGIDVDTNAPNTNGLHSRAFGENSTGVWGISAASTGAGIGVRGSSSSPDGFSFYANGQGVMYGQGSSIRWKSNIVEIDNALEKLSKIRGVYYDLDEEHGGKHDMGMIAEEVGAVLPEIVAYEENGIDAIGMDYGKMTPLLVQVAKEQQQIIEEERAKVDNLKQQLQEMTGKFETLENRLSALENNNNFGNIKTEKNSAEE</sequence>
<evidence type="ECO:0000256" key="2">
    <source>
        <dbReference type="SAM" id="SignalP"/>
    </source>
</evidence>
<evidence type="ECO:0000259" key="3">
    <source>
        <dbReference type="PROSITE" id="PS51688"/>
    </source>
</evidence>
<keyword evidence="1" id="KW-0175">Coiled coil</keyword>
<feature type="coiled-coil region" evidence="1">
    <location>
        <begin position="636"/>
        <end position="677"/>
    </location>
</feature>
<dbReference type="RefSeq" id="WP_151893128.1">
    <property type="nucleotide sequence ID" value="NZ_BKCF01000001.1"/>
</dbReference>
<feature type="chain" id="PRO_5023857681" description="Peptidase S74 domain-containing protein" evidence="2">
    <location>
        <begin position="20"/>
        <end position="692"/>
    </location>
</feature>
<evidence type="ECO:0000256" key="1">
    <source>
        <dbReference type="SAM" id="Coils"/>
    </source>
</evidence>
<dbReference type="InterPro" id="IPR011049">
    <property type="entry name" value="Serralysin-like_metalloprot_C"/>
</dbReference>
<reference evidence="4 5" key="1">
    <citation type="submission" date="2019-08" db="EMBL/GenBank/DDBJ databases">
        <title>Ulvibacter marinistellae sp. nov., isolated from a starfish, Patiria pectinifera.</title>
        <authorList>
            <person name="Kawano K."/>
            <person name="Ushijima N."/>
            <person name="Kihara M."/>
            <person name="Itoh H."/>
        </authorList>
    </citation>
    <scope>NUCLEOTIDE SEQUENCE [LARGE SCALE GENOMIC DNA]</scope>
    <source>
        <strain evidence="4 5">KK4</strain>
    </source>
</reference>
<feature type="signal peptide" evidence="2">
    <location>
        <begin position="1"/>
        <end position="19"/>
    </location>
</feature>
<organism evidence="4 5">
    <name type="scientific">Patiriisocius marinistellae</name>
    <dbReference type="NCBI Taxonomy" id="2494560"/>
    <lineage>
        <taxon>Bacteria</taxon>
        <taxon>Pseudomonadati</taxon>
        <taxon>Bacteroidota</taxon>
        <taxon>Flavobacteriia</taxon>
        <taxon>Flavobacteriales</taxon>
        <taxon>Flavobacteriaceae</taxon>
        <taxon>Patiriisocius</taxon>
    </lineage>
</organism>
<feature type="domain" description="Peptidase S74" evidence="3">
    <location>
        <begin position="558"/>
        <end position="657"/>
    </location>
</feature>
<proteinExistence type="predicted"/>
<dbReference type="Proteomes" id="UP000326994">
    <property type="component" value="Unassembled WGS sequence"/>
</dbReference>
<evidence type="ECO:0000313" key="4">
    <source>
        <dbReference type="EMBL" id="GEQ85199.1"/>
    </source>
</evidence>
<dbReference type="InterPro" id="IPR008640">
    <property type="entry name" value="Adhesin_Head_dom"/>
</dbReference>
<dbReference type="InterPro" id="IPR030392">
    <property type="entry name" value="S74_ICA"/>
</dbReference>
<evidence type="ECO:0000313" key="5">
    <source>
        <dbReference type="Proteomes" id="UP000326994"/>
    </source>
</evidence>
<name>A0A5J4FYG1_9FLAO</name>
<dbReference type="GO" id="GO:0019867">
    <property type="term" value="C:outer membrane"/>
    <property type="evidence" value="ECO:0007669"/>
    <property type="project" value="InterPro"/>
</dbReference>
<dbReference type="AlphaFoldDB" id="A0A5J4FYG1"/>
<accession>A0A5J4FYG1</accession>
<dbReference type="EMBL" id="BKCF01000001">
    <property type="protein sequence ID" value="GEQ85199.1"/>
    <property type="molecule type" value="Genomic_DNA"/>
</dbReference>
<gene>
    <name evidence="4" type="ORF">ULMS_07070</name>
</gene>
<comment type="caution">
    <text evidence="4">The sequence shown here is derived from an EMBL/GenBank/DDBJ whole genome shotgun (WGS) entry which is preliminary data.</text>
</comment>
<dbReference type="Pfam" id="PF13884">
    <property type="entry name" value="Peptidase_S74"/>
    <property type="match status" value="1"/>
</dbReference>
<protein>
    <recommendedName>
        <fullName evidence="3">Peptidase S74 domain-containing protein</fullName>
    </recommendedName>
</protein>
<keyword evidence="5" id="KW-1185">Reference proteome</keyword>
<keyword evidence="2" id="KW-0732">Signal</keyword>
<dbReference type="PROSITE" id="PS51688">
    <property type="entry name" value="ICA"/>
    <property type="match status" value="1"/>
</dbReference>